<organism evidence="6">
    <name type="scientific">candidate division WOR-3 bacterium</name>
    <dbReference type="NCBI Taxonomy" id="2052148"/>
    <lineage>
        <taxon>Bacteria</taxon>
        <taxon>Bacteria division WOR-3</taxon>
    </lineage>
</organism>
<evidence type="ECO:0000256" key="3">
    <source>
        <dbReference type="ARBA" id="ARBA00023274"/>
    </source>
</evidence>
<comment type="function">
    <text evidence="4 5">This protein binds to 23S rRNA in the presence of protein L20.</text>
</comment>
<proteinExistence type="inferred from homology"/>
<dbReference type="Pfam" id="PF00829">
    <property type="entry name" value="Ribosomal_L21p"/>
    <property type="match status" value="1"/>
</dbReference>
<dbReference type="GO" id="GO:0003735">
    <property type="term" value="F:structural constituent of ribosome"/>
    <property type="evidence" value="ECO:0007669"/>
    <property type="project" value="InterPro"/>
</dbReference>
<dbReference type="SUPFAM" id="SSF141091">
    <property type="entry name" value="L21p-like"/>
    <property type="match status" value="1"/>
</dbReference>
<dbReference type="PANTHER" id="PTHR21349">
    <property type="entry name" value="50S RIBOSOMAL PROTEIN L21"/>
    <property type="match status" value="1"/>
</dbReference>
<keyword evidence="4 5" id="KW-0699">rRNA-binding</keyword>
<keyword evidence="4 5" id="KW-0694">RNA-binding</keyword>
<dbReference type="HAMAP" id="MF_01363">
    <property type="entry name" value="Ribosomal_bL21"/>
    <property type="match status" value="1"/>
</dbReference>
<dbReference type="InterPro" id="IPR001787">
    <property type="entry name" value="Ribosomal_bL21"/>
</dbReference>
<comment type="subunit">
    <text evidence="4">Part of the 50S ribosomal subunit. Contacts protein L20.</text>
</comment>
<dbReference type="GO" id="GO:0006412">
    <property type="term" value="P:translation"/>
    <property type="evidence" value="ECO:0007669"/>
    <property type="project" value="UniProtKB-UniRule"/>
</dbReference>
<dbReference type="AlphaFoldDB" id="A0A7V3RH05"/>
<evidence type="ECO:0000256" key="4">
    <source>
        <dbReference type="HAMAP-Rule" id="MF_01363"/>
    </source>
</evidence>
<reference evidence="6" key="1">
    <citation type="journal article" date="2020" name="mSystems">
        <title>Genome- and Community-Level Interaction Insights into Carbon Utilization and Element Cycling Functions of Hydrothermarchaeota in Hydrothermal Sediment.</title>
        <authorList>
            <person name="Zhou Z."/>
            <person name="Liu Y."/>
            <person name="Xu W."/>
            <person name="Pan J."/>
            <person name="Luo Z.H."/>
            <person name="Li M."/>
        </authorList>
    </citation>
    <scope>NUCLEOTIDE SEQUENCE [LARGE SCALE GENOMIC DNA]</scope>
    <source>
        <strain evidence="6">SpSt-961</strain>
    </source>
</reference>
<dbReference type="NCBIfam" id="TIGR00061">
    <property type="entry name" value="L21"/>
    <property type="match status" value="1"/>
</dbReference>
<accession>A0A7V3RH05</accession>
<evidence type="ECO:0000256" key="2">
    <source>
        <dbReference type="ARBA" id="ARBA00022980"/>
    </source>
</evidence>
<dbReference type="InterPro" id="IPR036164">
    <property type="entry name" value="bL21-like_sf"/>
</dbReference>
<dbReference type="PANTHER" id="PTHR21349:SF0">
    <property type="entry name" value="LARGE RIBOSOMAL SUBUNIT PROTEIN BL21M"/>
    <property type="match status" value="1"/>
</dbReference>
<protein>
    <recommendedName>
        <fullName evidence="4">Large ribosomal subunit protein bL21</fullName>
    </recommendedName>
</protein>
<keyword evidence="2 4" id="KW-0689">Ribosomal protein</keyword>
<evidence type="ECO:0000313" key="6">
    <source>
        <dbReference type="EMBL" id="HGE78048.1"/>
    </source>
</evidence>
<keyword evidence="3 4" id="KW-0687">Ribonucleoprotein</keyword>
<evidence type="ECO:0000256" key="1">
    <source>
        <dbReference type="ARBA" id="ARBA00008563"/>
    </source>
</evidence>
<sequence>MFAVIKANSYQYVVTKGDRIVIPAILGESGKEIIFDKVLMLRDENGVVVGKPYIDGVSVKGVIKNTGKLPKVIVYKFIRRENYRRKKGHRQPFTEVEITEILSSKNRR</sequence>
<gene>
    <name evidence="4 6" type="primary">rplU</name>
    <name evidence="6" type="ORF">ENX68_03490</name>
</gene>
<dbReference type="GO" id="GO:0005840">
    <property type="term" value="C:ribosome"/>
    <property type="evidence" value="ECO:0007669"/>
    <property type="project" value="UniProtKB-KW"/>
</dbReference>
<dbReference type="GO" id="GO:1990904">
    <property type="term" value="C:ribonucleoprotein complex"/>
    <property type="evidence" value="ECO:0007669"/>
    <property type="project" value="UniProtKB-KW"/>
</dbReference>
<dbReference type="InterPro" id="IPR028909">
    <property type="entry name" value="bL21-like"/>
</dbReference>
<comment type="similarity">
    <text evidence="1 4 5">Belongs to the bacterial ribosomal protein bL21 family.</text>
</comment>
<dbReference type="EMBL" id="DTOZ01000086">
    <property type="protein sequence ID" value="HGE78048.1"/>
    <property type="molecule type" value="Genomic_DNA"/>
</dbReference>
<comment type="caution">
    <text evidence="6">The sequence shown here is derived from an EMBL/GenBank/DDBJ whole genome shotgun (WGS) entry which is preliminary data.</text>
</comment>
<dbReference type="GO" id="GO:0019843">
    <property type="term" value="F:rRNA binding"/>
    <property type="evidence" value="ECO:0007669"/>
    <property type="project" value="UniProtKB-UniRule"/>
</dbReference>
<evidence type="ECO:0000256" key="5">
    <source>
        <dbReference type="RuleBase" id="RU000562"/>
    </source>
</evidence>
<dbReference type="GO" id="GO:0005737">
    <property type="term" value="C:cytoplasm"/>
    <property type="evidence" value="ECO:0007669"/>
    <property type="project" value="UniProtKB-ARBA"/>
</dbReference>
<name>A0A7V3RH05_UNCW3</name>